<keyword evidence="3" id="KW-1185">Reference proteome</keyword>
<protein>
    <submittedName>
        <fullName evidence="2">Uncharacterized protein</fullName>
    </submittedName>
</protein>
<dbReference type="OrthoDB" id="5804099at2759"/>
<accession>A0A3P7LPT7</accession>
<evidence type="ECO:0000313" key="2">
    <source>
        <dbReference type="EMBL" id="VDN19045.1"/>
    </source>
</evidence>
<proteinExistence type="predicted"/>
<organism evidence="2 3">
    <name type="scientific">Gongylonema pulchrum</name>
    <dbReference type="NCBI Taxonomy" id="637853"/>
    <lineage>
        <taxon>Eukaryota</taxon>
        <taxon>Metazoa</taxon>
        <taxon>Ecdysozoa</taxon>
        <taxon>Nematoda</taxon>
        <taxon>Chromadorea</taxon>
        <taxon>Rhabditida</taxon>
        <taxon>Spirurina</taxon>
        <taxon>Spiruromorpha</taxon>
        <taxon>Spiruroidea</taxon>
        <taxon>Gongylonematidae</taxon>
        <taxon>Gongylonema</taxon>
    </lineage>
</organism>
<dbReference type="AlphaFoldDB" id="A0A3P7LPT7"/>
<sequence>MQSEPAAERDAAILGAPNYSAIEDLPICKSNSRICKFIACSAHNFKNDESISNLNLAAQILADTKLRKAITSDPSTLLSVCHDQGLSVTQCKLFANAFQLLDRFISTIEPVSRVAKKLHRYIIKDDPYYDDSDAPPIPIRPGSYQQQHTGSQTWSIHANGSSDAERETLTLREMGKANASPPVHSEPVIPEDANNLSNLSAPNTTILKLMTVSPPNLFTLPPLMLTFPTFAPLMFAVTPVAEAAAATATTTTLNLMPKEIQNFLFPHLENKILLPNMNPIPAPAIVVGGRQQDSSDIQKSARRRRSSDYYDNIENEDEEGTNTGISDRRSAAPEDDQPTTNAKKPNTGRRGLLDCIRFLEE</sequence>
<dbReference type="Proteomes" id="UP000271098">
    <property type="component" value="Unassembled WGS sequence"/>
</dbReference>
<evidence type="ECO:0000256" key="1">
    <source>
        <dbReference type="SAM" id="MobiDB-lite"/>
    </source>
</evidence>
<feature type="compositionally biased region" description="Acidic residues" evidence="1">
    <location>
        <begin position="311"/>
        <end position="320"/>
    </location>
</feature>
<name>A0A3P7LPT7_9BILA</name>
<reference evidence="2 3" key="1">
    <citation type="submission" date="2018-11" db="EMBL/GenBank/DDBJ databases">
        <authorList>
            <consortium name="Pathogen Informatics"/>
        </authorList>
    </citation>
    <scope>NUCLEOTIDE SEQUENCE [LARGE SCALE GENOMIC DNA]</scope>
</reference>
<feature type="region of interest" description="Disordered" evidence="1">
    <location>
        <begin position="286"/>
        <end position="349"/>
    </location>
</feature>
<dbReference type="EMBL" id="UYRT01078690">
    <property type="protein sequence ID" value="VDN19045.1"/>
    <property type="molecule type" value="Genomic_DNA"/>
</dbReference>
<evidence type="ECO:0000313" key="3">
    <source>
        <dbReference type="Proteomes" id="UP000271098"/>
    </source>
</evidence>
<gene>
    <name evidence="2" type="ORF">GPUH_LOCUS11641</name>
</gene>